<dbReference type="InterPro" id="IPR050628">
    <property type="entry name" value="SNF2_RAD54_helicase_TF"/>
</dbReference>
<dbReference type="PROSITE" id="PS50089">
    <property type="entry name" value="ZF_RING_2"/>
    <property type="match status" value="1"/>
</dbReference>
<dbReference type="InterPro" id="IPR013083">
    <property type="entry name" value="Znf_RING/FYVE/PHD"/>
</dbReference>
<dbReference type="PANTHER" id="PTHR45626:SF12">
    <property type="entry name" value="DNA REPAIR PROTEIN RAD16"/>
    <property type="match status" value="1"/>
</dbReference>
<sequence>MCHFSYFNRKIINPIKNYGYQGEGENALRSLKNDILDKILLRRTKVERAEDICLPSLSVRIRRDALSADERDFYEGLFKQTKIQFNTYVEAGTLLHNFAHIFDLLSRLRQAVDHPYLIVYGKLKMNALDSLTSSSFAICGICQSTISAKEIVEAHCNHPFHFECIKEYMDAAPTTASLLGEESSSFGDLGCPVCYVPLSLDFSKKMEELKKKEDTSLEETEAEEVFQTGEEENFQLSPAISLQKLSPKNRGIVGSFDADTFTSSTKIEALYQELLLLEEKDKTSKSLIFSQYCSMLELISWRLKKGGIRCAQYTGSISLVSRCNILYAFNTDPTLKVLLISLKAGGEGLNLQVANSIFLMDPWWNPAAEMQAIQRAHRIGQTKDVQAVRFICKDTIEERILHLQEKKQLVFDGTIGANASAIMKLTTDDLRFLFQN</sequence>
<evidence type="ECO:0000256" key="3">
    <source>
        <dbReference type="ARBA" id="ARBA00022806"/>
    </source>
</evidence>
<reference evidence="8 9" key="1">
    <citation type="journal article" date="2020" name="bioRxiv">
        <title>Metabolic contributions of an alphaproteobacterial endosymbiont in the apicomplexan Cardiosporidium cionae.</title>
        <authorList>
            <person name="Hunter E.S."/>
            <person name="Paight C.J."/>
            <person name="Lane C.E."/>
        </authorList>
    </citation>
    <scope>NUCLEOTIDE SEQUENCE [LARGE SCALE GENOMIC DNA]</scope>
    <source>
        <strain evidence="8">ESH_2018</strain>
    </source>
</reference>
<evidence type="ECO:0000256" key="2">
    <source>
        <dbReference type="ARBA" id="ARBA00022801"/>
    </source>
</evidence>
<keyword evidence="3" id="KW-0347">Helicase</keyword>
<comment type="caution">
    <text evidence="8">The sequence shown here is derived from an EMBL/GenBank/DDBJ whole genome shotgun (WGS) entry which is preliminary data.</text>
</comment>
<feature type="domain" description="Helicase C-terminal" evidence="7">
    <location>
        <begin position="269"/>
        <end position="431"/>
    </location>
</feature>
<keyword evidence="5" id="KW-0479">Metal-binding</keyword>
<keyword evidence="9" id="KW-1185">Reference proteome</keyword>
<dbReference type="SUPFAM" id="SSF57850">
    <property type="entry name" value="RING/U-box"/>
    <property type="match status" value="1"/>
</dbReference>
<proteinExistence type="predicted"/>
<dbReference type="SMART" id="SM00184">
    <property type="entry name" value="RING"/>
    <property type="match status" value="1"/>
</dbReference>
<keyword evidence="5" id="KW-0863">Zinc-finger</keyword>
<evidence type="ECO:0000313" key="9">
    <source>
        <dbReference type="Proteomes" id="UP000823046"/>
    </source>
</evidence>
<evidence type="ECO:0000256" key="4">
    <source>
        <dbReference type="ARBA" id="ARBA00022840"/>
    </source>
</evidence>
<keyword evidence="2" id="KW-0378">Hydrolase</keyword>
<evidence type="ECO:0000313" key="8">
    <source>
        <dbReference type="EMBL" id="KAF8819291.1"/>
    </source>
</evidence>
<name>A0ABQ7J5M6_9APIC</name>
<keyword evidence="1" id="KW-0547">Nucleotide-binding</keyword>
<dbReference type="InterPro" id="IPR027417">
    <property type="entry name" value="P-loop_NTPase"/>
</dbReference>
<evidence type="ECO:0000256" key="1">
    <source>
        <dbReference type="ARBA" id="ARBA00022741"/>
    </source>
</evidence>
<dbReference type="SMART" id="SM00490">
    <property type="entry name" value="HELICc"/>
    <property type="match status" value="1"/>
</dbReference>
<dbReference type="PROSITE" id="PS51194">
    <property type="entry name" value="HELICASE_CTER"/>
    <property type="match status" value="1"/>
</dbReference>
<dbReference type="CDD" id="cd18793">
    <property type="entry name" value="SF2_C_SNF"/>
    <property type="match status" value="1"/>
</dbReference>
<dbReference type="EMBL" id="JADAQX010000837">
    <property type="protein sequence ID" value="KAF8819291.1"/>
    <property type="molecule type" value="Genomic_DNA"/>
</dbReference>
<accession>A0ABQ7J5M6</accession>
<evidence type="ECO:0000256" key="5">
    <source>
        <dbReference type="PROSITE-ProRule" id="PRU00175"/>
    </source>
</evidence>
<gene>
    <name evidence="8" type="primary">RAD16</name>
    <name evidence="8" type="ORF">IE077_000117</name>
</gene>
<dbReference type="InterPro" id="IPR001650">
    <property type="entry name" value="Helicase_C-like"/>
</dbReference>
<feature type="domain" description="RING-type" evidence="6">
    <location>
        <begin position="139"/>
        <end position="194"/>
    </location>
</feature>
<dbReference type="InterPro" id="IPR001841">
    <property type="entry name" value="Znf_RING"/>
</dbReference>
<protein>
    <submittedName>
        <fullName evidence="8">SWI2/SNF2-containing protein RAD16</fullName>
    </submittedName>
</protein>
<evidence type="ECO:0000259" key="6">
    <source>
        <dbReference type="PROSITE" id="PS50089"/>
    </source>
</evidence>
<dbReference type="Proteomes" id="UP000823046">
    <property type="component" value="Unassembled WGS sequence"/>
</dbReference>
<dbReference type="InterPro" id="IPR049730">
    <property type="entry name" value="SNF2/RAD54-like_C"/>
</dbReference>
<dbReference type="PANTHER" id="PTHR45626">
    <property type="entry name" value="TRANSCRIPTION TERMINATION FACTOR 2-RELATED"/>
    <property type="match status" value="1"/>
</dbReference>
<dbReference type="SUPFAM" id="SSF52540">
    <property type="entry name" value="P-loop containing nucleoside triphosphate hydrolases"/>
    <property type="match status" value="1"/>
</dbReference>
<dbReference type="Gene3D" id="3.30.40.10">
    <property type="entry name" value="Zinc/RING finger domain, C3HC4 (zinc finger)"/>
    <property type="match status" value="1"/>
</dbReference>
<dbReference type="Pfam" id="PF13639">
    <property type="entry name" value="zf-RING_2"/>
    <property type="match status" value="1"/>
</dbReference>
<keyword evidence="5" id="KW-0862">Zinc</keyword>
<keyword evidence="4" id="KW-0067">ATP-binding</keyword>
<dbReference type="Pfam" id="PF00271">
    <property type="entry name" value="Helicase_C"/>
    <property type="match status" value="1"/>
</dbReference>
<dbReference type="Gene3D" id="3.40.50.300">
    <property type="entry name" value="P-loop containing nucleotide triphosphate hydrolases"/>
    <property type="match status" value="1"/>
</dbReference>
<organism evidence="8 9">
    <name type="scientific">Cardiosporidium cionae</name>
    <dbReference type="NCBI Taxonomy" id="476202"/>
    <lineage>
        <taxon>Eukaryota</taxon>
        <taxon>Sar</taxon>
        <taxon>Alveolata</taxon>
        <taxon>Apicomplexa</taxon>
        <taxon>Aconoidasida</taxon>
        <taxon>Nephromycida</taxon>
        <taxon>Cardiosporidium</taxon>
    </lineage>
</organism>
<evidence type="ECO:0000259" key="7">
    <source>
        <dbReference type="PROSITE" id="PS51194"/>
    </source>
</evidence>